<dbReference type="EMBL" id="CP042392">
    <property type="protein sequence ID" value="QEA53400.1"/>
    <property type="molecule type" value="Genomic_DNA"/>
</dbReference>
<name>A0A5B8TGP7_9LACO</name>
<evidence type="ECO:0000313" key="2">
    <source>
        <dbReference type="Proteomes" id="UP000321772"/>
    </source>
</evidence>
<dbReference type="Gene3D" id="1.10.520.40">
    <property type="entry name" value="CRISPR-associated protein Cse2"/>
    <property type="match status" value="1"/>
</dbReference>
<reference evidence="1 2" key="1">
    <citation type="submission" date="2019-06" db="EMBL/GenBank/DDBJ databases">
        <title>Genome analyses of bacteria isolated from kimchi.</title>
        <authorList>
            <person name="Lee S."/>
            <person name="Ahn S."/>
            <person name="Roh S."/>
        </authorList>
    </citation>
    <scope>NUCLEOTIDE SEQUENCE [LARGE SCALE GENOMIC DNA]</scope>
    <source>
        <strain evidence="1 2">CBA3616</strain>
    </source>
</reference>
<dbReference type="Proteomes" id="UP000321772">
    <property type="component" value="Chromosome"/>
</dbReference>
<sequence length="197" mass="22290">MVNKISGVTKRVILQLYQNGHPDKAILVGFRDSTSITDYKARVTWPILFKLLDEDMLSQSGKPTYAEVAIFSAVHFYAQHQQGQQTLVSADSWDNDNGALTLFKALALMRQSEKDQVRLDRRVATLLGMTNITGTINALARIIAIVKAQNRSIKIDYPALAADLYRYQLSFEQARRVAVRWGQDYYGRISEEFTVKG</sequence>
<proteinExistence type="predicted"/>
<dbReference type="CDD" id="cd09731">
    <property type="entry name" value="Cse2_I-E"/>
    <property type="match status" value="1"/>
</dbReference>
<dbReference type="InterPro" id="IPR038287">
    <property type="entry name" value="Cse2_sf"/>
</dbReference>
<dbReference type="RefSeq" id="WP_146989689.1">
    <property type="nucleotide sequence ID" value="NZ_CP042392.1"/>
</dbReference>
<dbReference type="AlphaFoldDB" id="A0A5B8TGP7"/>
<dbReference type="NCBIfam" id="TIGR02548">
    <property type="entry name" value="casB_cse2"/>
    <property type="match status" value="1"/>
</dbReference>
<accession>A0A5B8TGP7</accession>
<dbReference type="Pfam" id="PF09485">
    <property type="entry name" value="CRISPR_Cse2"/>
    <property type="match status" value="1"/>
</dbReference>
<gene>
    <name evidence="1" type="ORF">FGL77_08905</name>
</gene>
<organism evidence="1 2">
    <name type="scientific">Loigolactobacillus coryniformis</name>
    <dbReference type="NCBI Taxonomy" id="1610"/>
    <lineage>
        <taxon>Bacteria</taxon>
        <taxon>Bacillati</taxon>
        <taxon>Bacillota</taxon>
        <taxon>Bacilli</taxon>
        <taxon>Lactobacillales</taxon>
        <taxon>Lactobacillaceae</taxon>
        <taxon>Loigolactobacillus</taxon>
    </lineage>
</organism>
<protein>
    <submittedName>
        <fullName evidence="1">Type I-E CRISPR-associated protein Cse2/CasB</fullName>
    </submittedName>
</protein>
<evidence type="ECO:0000313" key="1">
    <source>
        <dbReference type="EMBL" id="QEA53400.1"/>
    </source>
</evidence>
<dbReference type="InterPro" id="IPR013382">
    <property type="entry name" value="CRISPR-assoc_prot_Cse2"/>
</dbReference>